<dbReference type="SUPFAM" id="SSF57701">
    <property type="entry name" value="Zn2/Cys6 DNA-binding domain"/>
    <property type="match status" value="1"/>
</dbReference>
<dbReference type="Gene3D" id="4.10.240.10">
    <property type="entry name" value="Zn(2)-C6 fungal-type DNA-binding domain"/>
    <property type="match status" value="1"/>
</dbReference>
<evidence type="ECO:0000313" key="9">
    <source>
        <dbReference type="Proteomes" id="UP000683000"/>
    </source>
</evidence>
<comment type="caution">
    <text evidence="8">The sequence shown here is derived from an EMBL/GenBank/DDBJ whole genome shotgun (WGS) entry which is preliminary data.</text>
</comment>
<evidence type="ECO:0000256" key="3">
    <source>
        <dbReference type="ARBA" id="ARBA00023015"/>
    </source>
</evidence>
<dbReference type="GO" id="GO:0000981">
    <property type="term" value="F:DNA-binding transcription factor activity, RNA polymerase II-specific"/>
    <property type="evidence" value="ECO:0007669"/>
    <property type="project" value="InterPro"/>
</dbReference>
<dbReference type="CDD" id="cd00067">
    <property type="entry name" value="GAL4"/>
    <property type="match status" value="1"/>
</dbReference>
<keyword evidence="9" id="KW-1185">Reference proteome</keyword>
<name>A0A8I2YEY8_9AGAM</name>
<keyword evidence="4" id="KW-0804">Transcription</keyword>
<keyword evidence="3" id="KW-0805">Transcription regulation</keyword>
<dbReference type="PROSITE" id="PS00463">
    <property type="entry name" value="ZN2_CY6_FUNGAL_1"/>
    <property type="match status" value="1"/>
</dbReference>
<feature type="region of interest" description="Disordered" evidence="6">
    <location>
        <begin position="1"/>
        <end position="36"/>
    </location>
</feature>
<dbReference type="PROSITE" id="PS50048">
    <property type="entry name" value="ZN2_CY6_FUNGAL_2"/>
    <property type="match status" value="1"/>
</dbReference>
<evidence type="ECO:0000256" key="6">
    <source>
        <dbReference type="SAM" id="MobiDB-lite"/>
    </source>
</evidence>
<proteinExistence type="predicted"/>
<dbReference type="InterPro" id="IPR050815">
    <property type="entry name" value="TF_fung"/>
</dbReference>
<keyword evidence="2" id="KW-0479">Metal-binding</keyword>
<feature type="compositionally biased region" description="Basic and acidic residues" evidence="6">
    <location>
        <begin position="1"/>
        <end position="12"/>
    </location>
</feature>
<dbReference type="PANTHER" id="PTHR47338:SF5">
    <property type="entry name" value="ZN(II)2CYS6 TRANSCRIPTION FACTOR (EUROFUNG)"/>
    <property type="match status" value="1"/>
</dbReference>
<dbReference type="PRINTS" id="PR00755">
    <property type="entry name" value="AFLATOXINBRP"/>
</dbReference>
<dbReference type="AlphaFoldDB" id="A0A8I2YEY8"/>
<evidence type="ECO:0000313" key="8">
    <source>
        <dbReference type="EMBL" id="KAG6370637.1"/>
    </source>
</evidence>
<dbReference type="PANTHER" id="PTHR47338">
    <property type="entry name" value="ZN(II)2CYS6 TRANSCRIPTION FACTOR (EUROFUNG)-RELATED"/>
    <property type="match status" value="1"/>
</dbReference>
<organism evidence="8 9">
    <name type="scientific">Boletus reticuloceps</name>
    <dbReference type="NCBI Taxonomy" id="495285"/>
    <lineage>
        <taxon>Eukaryota</taxon>
        <taxon>Fungi</taxon>
        <taxon>Dikarya</taxon>
        <taxon>Basidiomycota</taxon>
        <taxon>Agaricomycotina</taxon>
        <taxon>Agaricomycetes</taxon>
        <taxon>Agaricomycetidae</taxon>
        <taxon>Boletales</taxon>
        <taxon>Boletineae</taxon>
        <taxon>Boletaceae</taxon>
        <taxon>Boletoideae</taxon>
        <taxon>Boletus</taxon>
    </lineage>
</organism>
<sequence>MDRARAIADTTDRPLQNNFLSSTSRTRGGPRHGDQRSCPTIECGALLQIRTSLINFRLSFRHVRNPVFPLPLVVSDMPFDVDPRYALHGALDPTTGIFYRAAEHPRIRTAQACNKCRVRKAKCSGERPMCERCRIRGLVCQYPIEKRTRRWSRATTGGGPSARIAHAVHSKNDQRIQSMCLRHASSTEVLDVLRDPEPRKAHIVVHEAEHGAFEPTKDLITSEGGEGKGTLNEGDLPTFVAPRLLEGADASFVDRDMAHAPRDILPLFDLEHVDGARHPMSSCHPCNLHRTASCFDVSLVDPRIRSSYERYITSNVGSPGWTPSPSTPINNYPSSLASLSPFLGPYASGIPPESHFESDIQMMGMSTDTDSMRSEHMGWDEVRDSPWDMELFLDLDVMC</sequence>
<reference evidence="8" key="1">
    <citation type="submission" date="2021-03" db="EMBL/GenBank/DDBJ databases">
        <title>Evolutionary innovations through gain and loss of genes in the ectomycorrhizal Boletales.</title>
        <authorList>
            <person name="Wu G."/>
            <person name="Miyauchi S."/>
            <person name="Morin E."/>
            <person name="Yang Z.-L."/>
            <person name="Xu J."/>
            <person name="Martin F.M."/>
        </authorList>
    </citation>
    <scope>NUCLEOTIDE SEQUENCE</scope>
    <source>
        <strain evidence="8">BR01</strain>
    </source>
</reference>
<dbReference type="Proteomes" id="UP000683000">
    <property type="component" value="Unassembled WGS sequence"/>
</dbReference>
<dbReference type="EMBL" id="JAGFBS010000047">
    <property type="protein sequence ID" value="KAG6370637.1"/>
    <property type="molecule type" value="Genomic_DNA"/>
</dbReference>
<feature type="compositionally biased region" description="Polar residues" evidence="6">
    <location>
        <begin position="13"/>
        <end position="26"/>
    </location>
</feature>
<gene>
    <name evidence="8" type="ORF">JVT61DRAFT_11270</name>
</gene>
<dbReference type="GO" id="GO:0008270">
    <property type="term" value="F:zinc ion binding"/>
    <property type="evidence" value="ECO:0007669"/>
    <property type="project" value="InterPro"/>
</dbReference>
<dbReference type="InterPro" id="IPR036864">
    <property type="entry name" value="Zn2-C6_fun-type_DNA-bd_sf"/>
</dbReference>
<evidence type="ECO:0000259" key="7">
    <source>
        <dbReference type="PROSITE" id="PS50048"/>
    </source>
</evidence>
<dbReference type="GO" id="GO:0005634">
    <property type="term" value="C:nucleus"/>
    <property type="evidence" value="ECO:0007669"/>
    <property type="project" value="UniProtKB-SubCell"/>
</dbReference>
<evidence type="ECO:0000256" key="2">
    <source>
        <dbReference type="ARBA" id="ARBA00022723"/>
    </source>
</evidence>
<accession>A0A8I2YEY8</accession>
<protein>
    <recommendedName>
        <fullName evidence="7">Zn(2)-C6 fungal-type domain-containing protein</fullName>
    </recommendedName>
</protein>
<comment type="subcellular location">
    <subcellularLocation>
        <location evidence="1">Nucleus</location>
    </subcellularLocation>
</comment>
<dbReference type="SMART" id="SM00066">
    <property type="entry name" value="GAL4"/>
    <property type="match status" value="1"/>
</dbReference>
<evidence type="ECO:0000256" key="4">
    <source>
        <dbReference type="ARBA" id="ARBA00023163"/>
    </source>
</evidence>
<dbReference type="Pfam" id="PF00172">
    <property type="entry name" value="Zn_clus"/>
    <property type="match status" value="1"/>
</dbReference>
<evidence type="ECO:0000256" key="1">
    <source>
        <dbReference type="ARBA" id="ARBA00004123"/>
    </source>
</evidence>
<keyword evidence="5" id="KW-0539">Nucleus</keyword>
<evidence type="ECO:0000256" key="5">
    <source>
        <dbReference type="ARBA" id="ARBA00023242"/>
    </source>
</evidence>
<feature type="domain" description="Zn(2)-C6 fungal-type" evidence="7">
    <location>
        <begin position="112"/>
        <end position="142"/>
    </location>
</feature>
<dbReference type="InterPro" id="IPR001138">
    <property type="entry name" value="Zn2Cys6_DnaBD"/>
</dbReference>
<dbReference type="OrthoDB" id="2399539at2759"/>